<evidence type="ECO:0000313" key="1">
    <source>
        <dbReference type="EMBL" id="KAI5647449.1"/>
    </source>
</evidence>
<reference evidence="2" key="1">
    <citation type="journal article" date="2023" name="Nat. Plants">
        <title>Single-cell RNA sequencing provides a high-resolution roadmap for understanding the multicellular compartmentation of specialized metabolism.</title>
        <authorList>
            <person name="Sun S."/>
            <person name="Shen X."/>
            <person name="Li Y."/>
            <person name="Li Y."/>
            <person name="Wang S."/>
            <person name="Li R."/>
            <person name="Zhang H."/>
            <person name="Shen G."/>
            <person name="Guo B."/>
            <person name="Wei J."/>
            <person name="Xu J."/>
            <person name="St-Pierre B."/>
            <person name="Chen S."/>
            <person name="Sun C."/>
        </authorList>
    </citation>
    <scope>NUCLEOTIDE SEQUENCE [LARGE SCALE GENOMIC DNA]</scope>
</reference>
<dbReference type="Proteomes" id="UP001060085">
    <property type="component" value="Linkage Group LG08"/>
</dbReference>
<keyword evidence="2" id="KW-1185">Reference proteome</keyword>
<comment type="caution">
    <text evidence="1">The sequence shown here is derived from an EMBL/GenBank/DDBJ whole genome shotgun (WGS) entry which is preliminary data.</text>
</comment>
<dbReference type="EMBL" id="CM044708">
    <property type="protein sequence ID" value="KAI5647449.1"/>
    <property type="molecule type" value="Genomic_DNA"/>
</dbReference>
<accession>A0ACB9ZIM3</accession>
<proteinExistence type="predicted"/>
<name>A0ACB9ZIM3_CATRO</name>
<gene>
    <name evidence="1" type="ORF">M9H77_33454</name>
</gene>
<protein>
    <submittedName>
        <fullName evidence="1">Uncharacterized protein</fullName>
    </submittedName>
</protein>
<evidence type="ECO:0000313" key="2">
    <source>
        <dbReference type="Proteomes" id="UP001060085"/>
    </source>
</evidence>
<organism evidence="1 2">
    <name type="scientific">Catharanthus roseus</name>
    <name type="common">Madagascar periwinkle</name>
    <name type="synonym">Vinca rosea</name>
    <dbReference type="NCBI Taxonomy" id="4058"/>
    <lineage>
        <taxon>Eukaryota</taxon>
        <taxon>Viridiplantae</taxon>
        <taxon>Streptophyta</taxon>
        <taxon>Embryophyta</taxon>
        <taxon>Tracheophyta</taxon>
        <taxon>Spermatophyta</taxon>
        <taxon>Magnoliopsida</taxon>
        <taxon>eudicotyledons</taxon>
        <taxon>Gunneridae</taxon>
        <taxon>Pentapetalae</taxon>
        <taxon>asterids</taxon>
        <taxon>lamiids</taxon>
        <taxon>Gentianales</taxon>
        <taxon>Apocynaceae</taxon>
        <taxon>Rauvolfioideae</taxon>
        <taxon>Vinceae</taxon>
        <taxon>Catharanthinae</taxon>
        <taxon>Catharanthus</taxon>
    </lineage>
</organism>
<sequence length="185" mass="21535">MGRIRGFLLKHRVTTIFRCFYRRNRSPMGYHRLESDPRWGVKPISSLFSWTHKIKNRAKAICWRSSSTKKNNLVPARRVVAGHGYMQIGEDPIQEEKKKQNLGGIPKGYMAVYVGQKDGDFQRVLVPVMYFNHPLFGELLRGAEEEFGFNHPGAITLPCRISEFEHVQTRIKQGWGARKLLKWKH</sequence>